<sequence>MRDRKIFGVSVTTLVIVSMMAFSSLLVGDEAFAGNPCNPCAKKKMNACNPCAKNPCAKKSKNACNPCNPCAKGKKRLRTEKAKDFKKLVALGKKLWNDEGLGKSGLACMTCHEGAESLNMDKHMGMWPHEVKMADDIMTLDQMINFCMVNPMETKPLDPNGVKMTAMAAYYHHLTMSHMGKKGGMSHHNPCNPCAKNPCAKNPCGKGGY</sequence>
<dbReference type="GO" id="GO:0009055">
    <property type="term" value="F:electron transfer activity"/>
    <property type="evidence" value="ECO:0007669"/>
    <property type="project" value="InterPro"/>
</dbReference>
<evidence type="ECO:0000313" key="5">
    <source>
        <dbReference type="EMBL" id="VAX23031.1"/>
    </source>
</evidence>
<dbReference type="GO" id="GO:0046872">
    <property type="term" value="F:metal ion binding"/>
    <property type="evidence" value="ECO:0007669"/>
    <property type="project" value="UniProtKB-KW"/>
</dbReference>
<dbReference type="SUPFAM" id="SSF46626">
    <property type="entry name" value="Cytochrome c"/>
    <property type="match status" value="1"/>
</dbReference>
<evidence type="ECO:0000256" key="3">
    <source>
        <dbReference type="ARBA" id="ARBA00023004"/>
    </source>
</evidence>
<dbReference type="EMBL" id="UOGC01000145">
    <property type="protein sequence ID" value="VAX23031.1"/>
    <property type="molecule type" value="Genomic_DNA"/>
</dbReference>
<keyword evidence="2" id="KW-0479">Metal-binding</keyword>
<dbReference type="GO" id="GO:0020037">
    <property type="term" value="F:heme binding"/>
    <property type="evidence" value="ECO:0007669"/>
    <property type="project" value="InterPro"/>
</dbReference>
<protein>
    <recommendedName>
        <fullName evidence="4">Cytochrome c domain-containing protein</fullName>
    </recommendedName>
</protein>
<feature type="domain" description="Cytochrome c" evidence="4">
    <location>
        <begin position="92"/>
        <end position="173"/>
    </location>
</feature>
<dbReference type="InterPro" id="IPR009056">
    <property type="entry name" value="Cyt_c-like_dom"/>
</dbReference>
<dbReference type="AlphaFoldDB" id="A0A3B1C8P9"/>
<keyword evidence="1" id="KW-0349">Heme</keyword>
<evidence type="ECO:0000259" key="4">
    <source>
        <dbReference type="Pfam" id="PF21342"/>
    </source>
</evidence>
<dbReference type="InterPro" id="IPR036909">
    <property type="entry name" value="Cyt_c-like_dom_sf"/>
</dbReference>
<name>A0A3B1C8P9_9ZZZZ</name>
<organism evidence="5">
    <name type="scientific">hydrothermal vent metagenome</name>
    <dbReference type="NCBI Taxonomy" id="652676"/>
    <lineage>
        <taxon>unclassified sequences</taxon>
        <taxon>metagenomes</taxon>
        <taxon>ecological metagenomes</taxon>
    </lineage>
</organism>
<evidence type="ECO:0000256" key="1">
    <source>
        <dbReference type="ARBA" id="ARBA00022617"/>
    </source>
</evidence>
<gene>
    <name evidence="5" type="ORF">MNBD_NITROSPINAE01-1814</name>
</gene>
<keyword evidence="3" id="KW-0408">Iron</keyword>
<dbReference type="Gene3D" id="1.10.760.10">
    <property type="entry name" value="Cytochrome c-like domain"/>
    <property type="match status" value="1"/>
</dbReference>
<evidence type="ECO:0000256" key="2">
    <source>
        <dbReference type="ARBA" id="ARBA00022723"/>
    </source>
</evidence>
<proteinExistence type="predicted"/>
<dbReference type="Pfam" id="PF21342">
    <property type="entry name" value="SoxA-TsdA_cyt-c"/>
    <property type="match status" value="1"/>
</dbReference>
<accession>A0A3B1C8P9</accession>
<reference evidence="5" key="1">
    <citation type="submission" date="2018-06" db="EMBL/GenBank/DDBJ databases">
        <authorList>
            <person name="Zhirakovskaya E."/>
        </authorList>
    </citation>
    <scope>NUCLEOTIDE SEQUENCE</scope>
</reference>